<evidence type="ECO:0000259" key="1">
    <source>
        <dbReference type="Pfam" id="PF02720"/>
    </source>
</evidence>
<gene>
    <name evidence="2" type="ORF">ACFQ07_13115</name>
</gene>
<proteinExistence type="predicted"/>
<name>A0ABW3CHU6_9ACTN</name>
<keyword evidence="3" id="KW-1185">Reference proteome</keyword>
<dbReference type="EMBL" id="JBHTIR010001944">
    <property type="protein sequence ID" value="MFD0853174.1"/>
    <property type="molecule type" value="Genomic_DNA"/>
</dbReference>
<comment type="caution">
    <text evidence="2">The sequence shown here is derived from an EMBL/GenBank/DDBJ whole genome shotgun (WGS) entry which is preliminary data.</text>
</comment>
<accession>A0ABW3CHU6</accession>
<dbReference type="Pfam" id="PF02720">
    <property type="entry name" value="DUF222"/>
    <property type="match status" value="1"/>
</dbReference>
<organism evidence="2 3">
    <name type="scientific">Actinomadura adrarensis</name>
    <dbReference type="NCBI Taxonomy" id="1819600"/>
    <lineage>
        <taxon>Bacteria</taxon>
        <taxon>Bacillati</taxon>
        <taxon>Actinomycetota</taxon>
        <taxon>Actinomycetes</taxon>
        <taxon>Streptosporangiales</taxon>
        <taxon>Thermomonosporaceae</taxon>
        <taxon>Actinomadura</taxon>
    </lineage>
</organism>
<dbReference type="Proteomes" id="UP001597083">
    <property type="component" value="Unassembled WGS sequence"/>
</dbReference>
<reference evidence="3" key="1">
    <citation type="journal article" date="2019" name="Int. J. Syst. Evol. Microbiol.">
        <title>The Global Catalogue of Microorganisms (GCM) 10K type strain sequencing project: providing services to taxonomists for standard genome sequencing and annotation.</title>
        <authorList>
            <consortium name="The Broad Institute Genomics Platform"/>
            <consortium name="The Broad Institute Genome Sequencing Center for Infectious Disease"/>
            <person name="Wu L."/>
            <person name="Ma J."/>
        </authorList>
    </citation>
    <scope>NUCLEOTIDE SEQUENCE [LARGE SCALE GENOMIC DNA]</scope>
    <source>
        <strain evidence="3">JCM 31696</strain>
    </source>
</reference>
<sequence length="223" mass="24615">HRRRVEAEDNGDPDYRILDAHTTVVQETSAALAITDHAAAGLIHLADRLDGTLTRTRHALETGHIDKPKAHVLDDLTLGLTPQLIERIEATVLPTAHQRTTGQLRRRIRNLIKQLAPEQLKQRKRQAVQDRRLEVWDDEHSGTSSLTVSGLDPLQAHGTFNRITAAAHGIKADGDPRSLHQLRADLAQQLLHGHPLPEAIRHAQASAYSEDANRHAAPPETAA</sequence>
<feature type="non-terminal residue" evidence="2">
    <location>
        <position position="223"/>
    </location>
</feature>
<evidence type="ECO:0000313" key="3">
    <source>
        <dbReference type="Proteomes" id="UP001597083"/>
    </source>
</evidence>
<evidence type="ECO:0000313" key="2">
    <source>
        <dbReference type="EMBL" id="MFD0853174.1"/>
    </source>
</evidence>
<feature type="domain" description="DUF222" evidence="1">
    <location>
        <begin position="19"/>
        <end position="191"/>
    </location>
</feature>
<feature type="non-terminal residue" evidence="2">
    <location>
        <position position="1"/>
    </location>
</feature>
<protein>
    <submittedName>
        <fullName evidence="2">DUF222 domain-containing protein</fullName>
    </submittedName>
</protein>
<dbReference type="InterPro" id="IPR003870">
    <property type="entry name" value="DUF222"/>
</dbReference>